<protein>
    <submittedName>
        <fullName evidence="8">Expressed protein</fullName>
    </submittedName>
</protein>
<feature type="transmembrane region" description="Helical" evidence="6">
    <location>
        <begin position="634"/>
        <end position="651"/>
    </location>
</feature>
<dbReference type="PANTHER" id="PTHR47804">
    <property type="entry name" value="60S RIBOSOMAL PROTEIN L19"/>
    <property type="match status" value="1"/>
</dbReference>
<dbReference type="InterPro" id="IPR052430">
    <property type="entry name" value="IVT-Associated"/>
</dbReference>
<dbReference type="Proteomes" id="UP001153365">
    <property type="component" value="Unassembled WGS sequence"/>
</dbReference>
<evidence type="ECO:0000256" key="2">
    <source>
        <dbReference type="ARBA" id="ARBA00022692"/>
    </source>
</evidence>
<feature type="domain" description="Putative ER transporter 6TM N-terminal" evidence="7">
    <location>
        <begin position="105"/>
        <end position="342"/>
    </location>
</feature>
<reference evidence="8" key="1">
    <citation type="submission" date="2022-06" db="EMBL/GenBank/DDBJ databases">
        <authorList>
            <consortium name="SYNGENTA / RWTH Aachen University"/>
        </authorList>
    </citation>
    <scope>NUCLEOTIDE SEQUENCE</scope>
</reference>
<feature type="transmembrane region" description="Helical" evidence="6">
    <location>
        <begin position="77"/>
        <end position="95"/>
    </location>
</feature>
<dbReference type="PANTHER" id="PTHR47804:SF3">
    <property type="entry name" value="PROTEIN BRE4"/>
    <property type="match status" value="1"/>
</dbReference>
<feature type="compositionally biased region" description="Low complexity" evidence="5">
    <location>
        <begin position="524"/>
        <end position="534"/>
    </location>
</feature>
<evidence type="ECO:0000256" key="6">
    <source>
        <dbReference type="SAM" id="Phobius"/>
    </source>
</evidence>
<feature type="transmembrane region" description="Helical" evidence="6">
    <location>
        <begin position="780"/>
        <end position="798"/>
    </location>
</feature>
<evidence type="ECO:0000313" key="9">
    <source>
        <dbReference type="Proteomes" id="UP001153365"/>
    </source>
</evidence>
<keyword evidence="4 6" id="KW-0472">Membrane</keyword>
<keyword evidence="9" id="KW-1185">Reference proteome</keyword>
<evidence type="ECO:0000256" key="3">
    <source>
        <dbReference type="ARBA" id="ARBA00022989"/>
    </source>
</evidence>
<proteinExistence type="predicted"/>
<dbReference type="Pfam" id="PF10337">
    <property type="entry name" value="ArAE_2_N"/>
    <property type="match status" value="1"/>
</dbReference>
<evidence type="ECO:0000256" key="5">
    <source>
        <dbReference type="SAM" id="MobiDB-lite"/>
    </source>
</evidence>
<keyword evidence="3 6" id="KW-1133">Transmembrane helix</keyword>
<feature type="transmembrane region" description="Helical" evidence="6">
    <location>
        <begin position="101"/>
        <end position="119"/>
    </location>
</feature>
<dbReference type="EMBL" id="CALTRL010005957">
    <property type="protein sequence ID" value="CAH7688136.1"/>
    <property type="molecule type" value="Genomic_DNA"/>
</dbReference>
<evidence type="ECO:0000256" key="4">
    <source>
        <dbReference type="ARBA" id="ARBA00023136"/>
    </source>
</evidence>
<dbReference type="GO" id="GO:0016020">
    <property type="term" value="C:membrane"/>
    <property type="evidence" value="ECO:0007669"/>
    <property type="project" value="UniProtKB-SubCell"/>
</dbReference>
<feature type="transmembrane region" description="Helical" evidence="6">
    <location>
        <begin position="12"/>
        <end position="41"/>
    </location>
</feature>
<dbReference type="InterPro" id="IPR018823">
    <property type="entry name" value="ArAE_2_N"/>
</dbReference>
<feature type="transmembrane region" description="Helical" evidence="6">
    <location>
        <begin position="739"/>
        <end position="759"/>
    </location>
</feature>
<feature type="transmembrane region" description="Helical" evidence="6">
    <location>
        <begin position="124"/>
        <end position="144"/>
    </location>
</feature>
<feature type="transmembrane region" description="Helical" evidence="6">
    <location>
        <begin position="159"/>
        <end position="179"/>
    </location>
</feature>
<dbReference type="AlphaFoldDB" id="A0AAV0BP43"/>
<accession>A0AAV0BP43</accession>
<gene>
    <name evidence="8" type="ORF">PPACK8108_LOCUS23052</name>
</gene>
<sequence length="1042" mass="118543">MAIKKLSVQERLWLTFCSPLKIPIMKAVMAYTLSLILLFSIQPCKKTLEIPGVGSSTILLCAVGFPGKSLGACIQGLILSIIGLGFGSLNFYILALSGPYPYLQAILLFVAIYVAGIFASHRKFFVASILYIIETFKGINYFFIAPEGNKWLPYLRSDLMAYLWGAAIVLFVNLIIFPYSATAQLRKTLAISLDHIKALSILIEKTYRIQITQEECKIRDCLVKLLQADSKNLGIKLMDASIEVHYSKWSHQEYTNIVNQIRSMQHSLSIAHSNLTSPEFENLNRSEFSQSFLSEKLRAELEIVSAYSQAGLAEIINEIDDSLEQYSLNGQAKTEHDIEKLFLEFTPSSPEVVQPPLSASKNSEFLRSGNISLPTETSSNSFINGNTIKSCNLGKAPHPIACANPQMISNKTHDSIRFSDRVSQGLKMHLNNLQEMQSLQLEAVLRSDQIYGSDKPLWPIVEETGECFQEPVLEGPGIDLYTMTPNRSPCLGFHSIENSSNLIDKNFNQDQISEPVVQKSTETNYSSAAANSAPNDRDRSIDLHQLCIREYSLFYPRKLFLENLIKLRESVLPMTRRSKKKRLHFSGFTNQIDNDYYAHEEQDLAAEKLNFKLKISKSTQKVERFFKSDSSVWAFKRAVSLVCLATFFWIPRTRSFALDYSLNSSVIQLALAISPTLSQSWLNIFMQVAGQAIGTSYATAFLYASRNLGSYHFNPYLLTVASTLLAIGPAYVIHSTPQYFTFSLFVMNSAGGLMYRQYLDDYPGFSTKIDSPLFRMLKSWVPSLIACAIAFFVQNMVLRKTTDRAVRWGLVNLMKVNLAHTVLLEKYIDAIILAKNEIQTSPRILQQIFKDLTRRERKTQNQISELEALIGLKRFRHSPKEKKYLVEYHKILKASQKNLDRNRDVRLVLGCRELPALFIEGLMKKLLPYRERALSQIKMSLYLCITALQTKIPLPQDTNESIKEKNIFSNLQSNFYHDGLILTSRLIELTNCNNYEVNFIQRHDELCRLWLYLISLTNVFIPLKTIQESIIKISGRPTEDYW</sequence>
<feature type="transmembrane region" description="Helical" evidence="6">
    <location>
        <begin position="716"/>
        <end position="733"/>
    </location>
</feature>
<keyword evidence="2 6" id="KW-0812">Transmembrane</keyword>
<evidence type="ECO:0000256" key="1">
    <source>
        <dbReference type="ARBA" id="ARBA00004141"/>
    </source>
</evidence>
<feature type="transmembrane region" description="Helical" evidence="6">
    <location>
        <begin position="47"/>
        <end position="65"/>
    </location>
</feature>
<comment type="subcellular location">
    <subcellularLocation>
        <location evidence="1">Membrane</location>
        <topology evidence="1">Multi-pass membrane protein</topology>
    </subcellularLocation>
</comment>
<comment type="caution">
    <text evidence="8">The sequence shown here is derived from an EMBL/GenBank/DDBJ whole genome shotgun (WGS) entry which is preliminary data.</text>
</comment>
<evidence type="ECO:0000259" key="7">
    <source>
        <dbReference type="Pfam" id="PF10337"/>
    </source>
</evidence>
<organism evidence="8 9">
    <name type="scientific">Phakopsora pachyrhizi</name>
    <name type="common">Asian soybean rust disease fungus</name>
    <dbReference type="NCBI Taxonomy" id="170000"/>
    <lineage>
        <taxon>Eukaryota</taxon>
        <taxon>Fungi</taxon>
        <taxon>Dikarya</taxon>
        <taxon>Basidiomycota</taxon>
        <taxon>Pucciniomycotina</taxon>
        <taxon>Pucciniomycetes</taxon>
        <taxon>Pucciniales</taxon>
        <taxon>Phakopsoraceae</taxon>
        <taxon>Phakopsora</taxon>
    </lineage>
</organism>
<name>A0AAV0BP43_PHAPC</name>
<feature type="region of interest" description="Disordered" evidence="5">
    <location>
        <begin position="517"/>
        <end position="536"/>
    </location>
</feature>
<evidence type="ECO:0000313" key="8">
    <source>
        <dbReference type="EMBL" id="CAH7688136.1"/>
    </source>
</evidence>